<dbReference type="PROSITE" id="PS51892">
    <property type="entry name" value="SUBTILASE"/>
    <property type="match status" value="1"/>
</dbReference>
<dbReference type="AlphaFoldDB" id="X1UB96"/>
<keyword evidence="1" id="KW-0378">Hydrolase</keyword>
<evidence type="ECO:0000313" key="2">
    <source>
        <dbReference type="EMBL" id="GAI89604.1"/>
    </source>
</evidence>
<gene>
    <name evidence="2" type="ORF">S12H4_36198</name>
</gene>
<name>X1UB96_9ZZZZ</name>
<dbReference type="PROSITE" id="PS00136">
    <property type="entry name" value="SUBTILASE_ASP"/>
    <property type="match status" value="1"/>
</dbReference>
<dbReference type="EMBL" id="BARW01021564">
    <property type="protein sequence ID" value="GAI89604.1"/>
    <property type="molecule type" value="Genomic_DNA"/>
</dbReference>
<accession>X1UB96</accession>
<sequence length="161" mass="17529">MRYSVISKGLALSQIRDYVQRYGGRNITVAPLMKQVFCDLDAEGYLKLKSVNGLVVKMLERVSTDQGALPAVEVPTIVPPEEVYYTATQLLEACRFFDLRALFSPPLTGVGSTVVIVDSGIRKTHESLVGKVVYEKNFSTSSTVDDVFCHGTGVAYMVAGG</sequence>
<proteinExistence type="predicted"/>
<organism evidence="2">
    <name type="scientific">marine sediment metagenome</name>
    <dbReference type="NCBI Taxonomy" id="412755"/>
    <lineage>
        <taxon>unclassified sequences</taxon>
        <taxon>metagenomes</taxon>
        <taxon>ecological metagenomes</taxon>
    </lineage>
</organism>
<dbReference type="GO" id="GO:0004252">
    <property type="term" value="F:serine-type endopeptidase activity"/>
    <property type="evidence" value="ECO:0007669"/>
    <property type="project" value="InterPro"/>
</dbReference>
<dbReference type="InterPro" id="IPR023827">
    <property type="entry name" value="Peptidase_S8_Asp-AS"/>
</dbReference>
<dbReference type="InterPro" id="IPR036852">
    <property type="entry name" value="Peptidase_S8/S53_dom_sf"/>
</dbReference>
<comment type="caution">
    <text evidence="2">The sequence shown here is derived from an EMBL/GenBank/DDBJ whole genome shotgun (WGS) entry which is preliminary data.</text>
</comment>
<dbReference type="GO" id="GO:0006508">
    <property type="term" value="P:proteolysis"/>
    <property type="evidence" value="ECO:0007669"/>
    <property type="project" value="InterPro"/>
</dbReference>
<evidence type="ECO:0000256" key="1">
    <source>
        <dbReference type="ARBA" id="ARBA00022801"/>
    </source>
</evidence>
<dbReference type="Gene3D" id="3.40.50.200">
    <property type="entry name" value="Peptidase S8/S53 domain"/>
    <property type="match status" value="1"/>
</dbReference>
<reference evidence="2" key="1">
    <citation type="journal article" date="2014" name="Front. Microbiol.">
        <title>High frequency of phylogenetically diverse reductive dehalogenase-homologous genes in deep subseafloor sedimentary metagenomes.</title>
        <authorList>
            <person name="Kawai M."/>
            <person name="Futagami T."/>
            <person name="Toyoda A."/>
            <person name="Takaki Y."/>
            <person name="Nishi S."/>
            <person name="Hori S."/>
            <person name="Arai W."/>
            <person name="Tsubouchi T."/>
            <person name="Morono Y."/>
            <person name="Uchiyama I."/>
            <person name="Ito T."/>
            <person name="Fujiyama A."/>
            <person name="Inagaki F."/>
            <person name="Takami H."/>
        </authorList>
    </citation>
    <scope>NUCLEOTIDE SEQUENCE</scope>
    <source>
        <strain evidence="2">Expedition CK06-06</strain>
    </source>
</reference>
<dbReference type="SUPFAM" id="SSF52743">
    <property type="entry name" value="Subtilisin-like"/>
    <property type="match status" value="1"/>
</dbReference>
<protein>
    <recommendedName>
        <fullName evidence="3">Peptidase S8/S53 domain-containing protein</fullName>
    </recommendedName>
</protein>
<feature type="non-terminal residue" evidence="2">
    <location>
        <position position="161"/>
    </location>
</feature>
<evidence type="ECO:0008006" key="3">
    <source>
        <dbReference type="Google" id="ProtNLM"/>
    </source>
</evidence>